<keyword evidence="3" id="KW-1185">Reference proteome</keyword>
<proteinExistence type="predicted"/>
<dbReference type="PANTHER" id="PTHR15494">
    <property type="entry name" value="CALCIUM-BINDING TYROSINE PHOSPHORYLATION-REGULATED PROTEIN"/>
    <property type="match status" value="1"/>
</dbReference>
<evidence type="ECO:0000313" key="3">
    <source>
        <dbReference type="Proteomes" id="UP000314982"/>
    </source>
</evidence>
<protein>
    <recommendedName>
        <fullName evidence="1">RIIa domain-containing protein</fullName>
    </recommendedName>
</protein>
<dbReference type="InterPro" id="IPR038848">
    <property type="entry name" value="CABYR"/>
</dbReference>
<evidence type="ECO:0000313" key="2">
    <source>
        <dbReference type="Ensembl" id="ENSHHUP00000035586.1"/>
    </source>
</evidence>
<dbReference type="SMART" id="SM00394">
    <property type="entry name" value="RIIa"/>
    <property type="match status" value="1"/>
</dbReference>
<name>A0A4W5MA44_9TELE</name>
<dbReference type="STRING" id="62062.ENSHHUP00000035586"/>
<dbReference type="SUPFAM" id="SSF47391">
    <property type="entry name" value="Dimerization-anchoring domain of cAMP-dependent PK regulatory subunit"/>
    <property type="match status" value="1"/>
</dbReference>
<accession>A0A4W5MA44</accession>
<dbReference type="Proteomes" id="UP000314982">
    <property type="component" value="Unassembled WGS sequence"/>
</dbReference>
<dbReference type="GO" id="GO:0005509">
    <property type="term" value="F:calcium ion binding"/>
    <property type="evidence" value="ECO:0007669"/>
    <property type="project" value="InterPro"/>
</dbReference>
<dbReference type="InterPro" id="IPR003117">
    <property type="entry name" value="cAMP_dep_PK_reg_su_I/II_a/b"/>
</dbReference>
<dbReference type="AlphaFoldDB" id="A0A4W5MA44"/>
<sequence length="72" mass="8098">MSYSYPAKVNVPPGLRTLLEGLSRAVVKSRPDCISLFAKLYFAELLRFRTENPTLAIKALVREFNATEGRPN</sequence>
<reference evidence="2" key="2">
    <citation type="submission" date="2025-08" db="UniProtKB">
        <authorList>
            <consortium name="Ensembl"/>
        </authorList>
    </citation>
    <scope>IDENTIFICATION</scope>
</reference>
<dbReference type="CDD" id="cd12100">
    <property type="entry name" value="DD_CABYR_SP17"/>
    <property type="match status" value="1"/>
</dbReference>
<dbReference type="Pfam" id="PF02197">
    <property type="entry name" value="RIIa"/>
    <property type="match status" value="1"/>
</dbReference>
<dbReference type="GeneTree" id="ENSGT00990000204641"/>
<reference evidence="3" key="1">
    <citation type="submission" date="2018-06" db="EMBL/GenBank/DDBJ databases">
        <title>Genome assembly of Danube salmon.</title>
        <authorList>
            <person name="Macqueen D.J."/>
            <person name="Gundappa M.K."/>
        </authorList>
    </citation>
    <scope>NUCLEOTIDE SEQUENCE [LARGE SCALE GENOMIC DNA]</scope>
</reference>
<dbReference type="InterPro" id="IPR047579">
    <property type="entry name" value="DD_CABYR_SP17"/>
</dbReference>
<dbReference type="GO" id="GO:0035686">
    <property type="term" value="C:sperm fibrous sheath"/>
    <property type="evidence" value="ECO:0007669"/>
    <property type="project" value="TreeGrafter"/>
</dbReference>
<dbReference type="PANTHER" id="PTHR15494:SF0">
    <property type="entry name" value="CALCIUM-BINDING TYROSINE PHOSPHORYLATION-REGULATED PROTEIN"/>
    <property type="match status" value="1"/>
</dbReference>
<evidence type="ECO:0000259" key="1">
    <source>
        <dbReference type="SMART" id="SM00394"/>
    </source>
</evidence>
<dbReference type="GO" id="GO:0048240">
    <property type="term" value="P:sperm capacitation"/>
    <property type="evidence" value="ECO:0007669"/>
    <property type="project" value="InterPro"/>
</dbReference>
<dbReference type="GO" id="GO:0005737">
    <property type="term" value="C:cytoplasm"/>
    <property type="evidence" value="ECO:0007669"/>
    <property type="project" value="TreeGrafter"/>
</dbReference>
<dbReference type="Ensembl" id="ENSHHUT00000037019.1">
    <property type="protein sequence ID" value="ENSHHUP00000035586.1"/>
    <property type="gene ID" value="ENSHHUG00000022405.1"/>
</dbReference>
<organism evidence="2 3">
    <name type="scientific">Hucho hucho</name>
    <name type="common">huchen</name>
    <dbReference type="NCBI Taxonomy" id="62062"/>
    <lineage>
        <taxon>Eukaryota</taxon>
        <taxon>Metazoa</taxon>
        <taxon>Chordata</taxon>
        <taxon>Craniata</taxon>
        <taxon>Vertebrata</taxon>
        <taxon>Euteleostomi</taxon>
        <taxon>Actinopterygii</taxon>
        <taxon>Neopterygii</taxon>
        <taxon>Teleostei</taxon>
        <taxon>Protacanthopterygii</taxon>
        <taxon>Salmoniformes</taxon>
        <taxon>Salmonidae</taxon>
        <taxon>Salmoninae</taxon>
        <taxon>Hucho</taxon>
    </lineage>
</organism>
<feature type="domain" description="RIIa" evidence="1">
    <location>
        <begin position="13"/>
        <end position="50"/>
    </location>
</feature>
<dbReference type="Gene3D" id="1.20.890.10">
    <property type="entry name" value="cAMP-dependent protein kinase regulatory subunit, dimerization-anchoring domain"/>
    <property type="match status" value="1"/>
</dbReference>
<reference evidence="2" key="3">
    <citation type="submission" date="2025-09" db="UniProtKB">
        <authorList>
            <consortium name="Ensembl"/>
        </authorList>
    </citation>
    <scope>IDENTIFICATION</scope>
</reference>